<dbReference type="RefSeq" id="WP_281836890.1">
    <property type="nucleotide sequence ID" value="NZ_BSDY01000016.1"/>
</dbReference>
<dbReference type="Proteomes" id="UP001144471">
    <property type="component" value="Unassembled WGS sequence"/>
</dbReference>
<protein>
    <recommendedName>
        <fullName evidence="3">Transposase</fullName>
    </recommendedName>
</protein>
<dbReference type="EMBL" id="BSDY01000016">
    <property type="protein sequence ID" value="GLI57334.1"/>
    <property type="molecule type" value="Genomic_DNA"/>
</dbReference>
<keyword evidence="2" id="KW-1185">Reference proteome</keyword>
<name>A0A9W6LNV9_9FUSO</name>
<evidence type="ECO:0008006" key="3">
    <source>
        <dbReference type="Google" id="ProtNLM"/>
    </source>
</evidence>
<sequence>MCSSYNKDLEKALNRARKNIYVSKAVSRLKRGTWEYLEYLRIFSHKYREENVKAALRDLYSFNREIKDIKGLTAALVRKNYNLQ</sequence>
<proteinExistence type="predicted"/>
<gene>
    <name evidence="1" type="ORF">PM10SUCC1_28480</name>
</gene>
<evidence type="ECO:0000313" key="2">
    <source>
        <dbReference type="Proteomes" id="UP001144471"/>
    </source>
</evidence>
<comment type="caution">
    <text evidence="1">The sequence shown here is derived from an EMBL/GenBank/DDBJ whole genome shotgun (WGS) entry which is preliminary data.</text>
</comment>
<evidence type="ECO:0000313" key="1">
    <source>
        <dbReference type="EMBL" id="GLI57334.1"/>
    </source>
</evidence>
<organism evidence="1 2">
    <name type="scientific">Propionigenium maris DSM 9537</name>
    <dbReference type="NCBI Taxonomy" id="1123000"/>
    <lineage>
        <taxon>Bacteria</taxon>
        <taxon>Fusobacteriati</taxon>
        <taxon>Fusobacteriota</taxon>
        <taxon>Fusobacteriia</taxon>
        <taxon>Fusobacteriales</taxon>
        <taxon>Fusobacteriaceae</taxon>
        <taxon>Propionigenium</taxon>
    </lineage>
</organism>
<reference evidence="1" key="1">
    <citation type="submission" date="2022-12" db="EMBL/GenBank/DDBJ databases">
        <title>Reference genome sequencing for broad-spectrum identification of bacterial and archaeal isolates by mass spectrometry.</title>
        <authorList>
            <person name="Sekiguchi Y."/>
            <person name="Tourlousse D.M."/>
        </authorList>
    </citation>
    <scope>NUCLEOTIDE SEQUENCE</scope>
    <source>
        <strain evidence="1">10succ1</strain>
    </source>
</reference>
<accession>A0A9W6LNV9</accession>
<dbReference type="AlphaFoldDB" id="A0A9W6LNV9"/>